<evidence type="ECO:0000256" key="2">
    <source>
        <dbReference type="ARBA" id="ARBA00022475"/>
    </source>
</evidence>
<feature type="transmembrane region" description="Helical" evidence="7">
    <location>
        <begin position="58"/>
        <end position="76"/>
    </location>
</feature>
<evidence type="ECO:0000256" key="4">
    <source>
        <dbReference type="ARBA" id="ARBA00022989"/>
    </source>
</evidence>
<dbReference type="InterPro" id="IPR000917">
    <property type="entry name" value="Sulfatase_N"/>
</dbReference>
<keyword evidence="9" id="KW-0808">Transferase</keyword>
<sequence>MQPDPVIEAADDPGPGSPDAPKASARNAGRQALLRAFALLAFVAMLACVPLAEKLELEKEFALAVVCASTLVLLFVTARLSFALLLVALLVSTLATASMFKLEFLLTPVLAPDLEYYINTQSLEWLGRYPILLAFVVITVGLVPLLLVPAWRWDPAPSAWHFRHGRARLIRAIGTLGAAAVLAACLSPRGPFSGAFNKPMWATITDRSYLTAFLASFSDTEVRIPPSPPTVDTSISWKLDAPLRAPQHRPDVVAVLEESTFDPRMLDVCTIPQCKLSMFLPDARTRASGPLIVHTFGGGTWTSEFALETGLADVLFGNAGLYAPYSLAPRVGHTLPRAFKAAGYRTIAVYSHSGEFLNARNAYANYGFDMFYDGTDLGLGWDSTDADLLQVLRQIYSDETEAHPDQPLFLFTLTLHQHGPHMTPLQELPAPFDKPLFTGKFKPADLDRWLNLNLGNYLHRAGLSSQMLEALESMLWSSGRETVLMHFGDHQPSFDGAMHAIPKTVPKAAGPNASRVTYFMLKTSFPMARMRQYDALDIVYLGSLLLDAAGVPKDAFYQANTLLRERCAGRYLTCKDSGMLAAYHDYLFNRLKDLRDEE</sequence>
<dbReference type="GO" id="GO:0005886">
    <property type="term" value="C:plasma membrane"/>
    <property type="evidence" value="ECO:0007669"/>
    <property type="project" value="UniProtKB-SubCell"/>
</dbReference>
<gene>
    <name evidence="9" type="ORF">SAMN05216289_12516</name>
</gene>
<keyword evidence="5 7" id="KW-0472">Membrane</keyword>
<evidence type="ECO:0000256" key="3">
    <source>
        <dbReference type="ARBA" id="ARBA00022692"/>
    </source>
</evidence>
<dbReference type="Gene3D" id="3.40.720.10">
    <property type="entry name" value="Alkaline Phosphatase, subunit A"/>
    <property type="match status" value="1"/>
</dbReference>
<keyword evidence="2" id="KW-1003">Cell membrane</keyword>
<accession>A0A1I4ZFB9</accession>
<dbReference type="Proteomes" id="UP000198575">
    <property type="component" value="Unassembled WGS sequence"/>
</dbReference>
<evidence type="ECO:0000256" key="7">
    <source>
        <dbReference type="SAM" id="Phobius"/>
    </source>
</evidence>
<name>A0A1I4ZFB9_9GAMM</name>
<feature type="compositionally biased region" description="Low complexity" evidence="6">
    <location>
        <begin position="12"/>
        <end position="24"/>
    </location>
</feature>
<keyword evidence="3 7" id="KW-0812">Transmembrane</keyword>
<dbReference type="AlphaFoldDB" id="A0A1I4ZFB9"/>
<organism evidence="9 10">
    <name type="scientific">Dokdonella immobilis</name>
    <dbReference type="NCBI Taxonomy" id="578942"/>
    <lineage>
        <taxon>Bacteria</taxon>
        <taxon>Pseudomonadati</taxon>
        <taxon>Pseudomonadota</taxon>
        <taxon>Gammaproteobacteria</taxon>
        <taxon>Lysobacterales</taxon>
        <taxon>Rhodanobacteraceae</taxon>
        <taxon>Dokdonella</taxon>
    </lineage>
</organism>
<dbReference type="InterPro" id="IPR050448">
    <property type="entry name" value="OpgB/LTA_synthase_biosynth"/>
</dbReference>
<dbReference type="InterPro" id="IPR017850">
    <property type="entry name" value="Alkaline_phosphatase_core_sf"/>
</dbReference>
<dbReference type="EMBL" id="FOVF01000025">
    <property type="protein sequence ID" value="SFN48580.1"/>
    <property type="molecule type" value="Genomic_DNA"/>
</dbReference>
<dbReference type="PANTHER" id="PTHR47371">
    <property type="entry name" value="LIPOTEICHOIC ACID SYNTHASE"/>
    <property type="match status" value="1"/>
</dbReference>
<feature type="transmembrane region" description="Helical" evidence="7">
    <location>
        <begin position="169"/>
        <end position="190"/>
    </location>
</feature>
<evidence type="ECO:0000256" key="5">
    <source>
        <dbReference type="ARBA" id="ARBA00023136"/>
    </source>
</evidence>
<evidence type="ECO:0000256" key="6">
    <source>
        <dbReference type="SAM" id="MobiDB-lite"/>
    </source>
</evidence>
<evidence type="ECO:0000313" key="10">
    <source>
        <dbReference type="Proteomes" id="UP000198575"/>
    </source>
</evidence>
<dbReference type="RefSeq" id="WP_092409357.1">
    <property type="nucleotide sequence ID" value="NZ_FOVF01000025.1"/>
</dbReference>
<protein>
    <submittedName>
        <fullName evidence="9">Phosphoglycerol transferase MdoB</fullName>
    </submittedName>
</protein>
<evidence type="ECO:0000259" key="8">
    <source>
        <dbReference type="Pfam" id="PF00884"/>
    </source>
</evidence>
<feature type="transmembrane region" description="Helical" evidence="7">
    <location>
        <begin position="126"/>
        <end position="148"/>
    </location>
</feature>
<dbReference type="GO" id="GO:0016740">
    <property type="term" value="F:transferase activity"/>
    <property type="evidence" value="ECO:0007669"/>
    <property type="project" value="UniProtKB-KW"/>
</dbReference>
<dbReference type="PANTHER" id="PTHR47371:SF3">
    <property type="entry name" value="PHOSPHOGLYCEROL TRANSFERASE I"/>
    <property type="match status" value="1"/>
</dbReference>
<reference evidence="9 10" key="1">
    <citation type="submission" date="2016-10" db="EMBL/GenBank/DDBJ databases">
        <authorList>
            <person name="de Groot N.N."/>
        </authorList>
    </citation>
    <scope>NUCLEOTIDE SEQUENCE [LARGE SCALE GENOMIC DNA]</scope>
    <source>
        <strain evidence="9 10">CGMCC 1.7659</strain>
    </source>
</reference>
<feature type="domain" description="Sulfatase N-terminal" evidence="8">
    <location>
        <begin position="251"/>
        <end position="520"/>
    </location>
</feature>
<feature type="transmembrane region" description="Helical" evidence="7">
    <location>
        <begin position="32"/>
        <end position="52"/>
    </location>
</feature>
<dbReference type="STRING" id="578942.SAMN05216289_12516"/>
<keyword evidence="4 7" id="KW-1133">Transmembrane helix</keyword>
<proteinExistence type="predicted"/>
<comment type="subcellular location">
    <subcellularLocation>
        <location evidence="1">Cell membrane</location>
        <topology evidence="1">Multi-pass membrane protein</topology>
    </subcellularLocation>
</comment>
<feature type="transmembrane region" description="Helical" evidence="7">
    <location>
        <begin position="83"/>
        <end position="106"/>
    </location>
</feature>
<evidence type="ECO:0000256" key="1">
    <source>
        <dbReference type="ARBA" id="ARBA00004651"/>
    </source>
</evidence>
<keyword evidence="10" id="KW-1185">Reference proteome</keyword>
<dbReference type="SUPFAM" id="SSF53649">
    <property type="entry name" value="Alkaline phosphatase-like"/>
    <property type="match status" value="1"/>
</dbReference>
<dbReference type="OrthoDB" id="5363296at2"/>
<evidence type="ECO:0000313" key="9">
    <source>
        <dbReference type="EMBL" id="SFN48580.1"/>
    </source>
</evidence>
<feature type="region of interest" description="Disordered" evidence="6">
    <location>
        <begin position="1"/>
        <end position="24"/>
    </location>
</feature>
<dbReference type="Pfam" id="PF00884">
    <property type="entry name" value="Sulfatase"/>
    <property type="match status" value="1"/>
</dbReference>